<evidence type="ECO:0000313" key="1">
    <source>
        <dbReference type="EMBL" id="SCC78508.1"/>
    </source>
</evidence>
<gene>
    <name evidence="1" type="ORF">GA0071312_0329</name>
</gene>
<sequence>MGQLNKLALRNVHRQVHVDPITSRREKLVRAIHLQKQVLAARLKGETYTVERRKRVRNTEGELVWANTQKPVRAWFFEQDGGWYVQCRYGARVLLVDGKHNAVFVPKLDQELCGILGDTA</sequence>
<organism evidence="1 2">
    <name type="scientific">Saliniramus fredricksonii</name>
    <dbReference type="NCBI Taxonomy" id="1653334"/>
    <lineage>
        <taxon>Bacteria</taxon>
        <taxon>Pseudomonadati</taxon>
        <taxon>Pseudomonadota</taxon>
        <taxon>Alphaproteobacteria</taxon>
        <taxon>Hyphomicrobiales</taxon>
        <taxon>Salinarimonadaceae</taxon>
        <taxon>Saliniramus</taxon>
    </lineage>
</organism>
<name>A0ABY0K4P2_9HYPH</name>
<evidence type="ECO:0000313" key="2">
    <source>
        <dbReference type="Proteomes" id="UP000182800"/>
    </source>
</evidence>
<accession>A0ABY0K4P2</accession>
<dbReference type="EMBL" id="FMBM01000001">
    <property type="protein sequence ID" value="SCC78508.1"/>
    <property type="molecule type" value="Genomic_DNA"/>
</dbReference>
<dbReference type="Proteomes" id="UP000182800">
    <property type="component" value="Unassembled WGS sequence"/>
</dbReference>
<protein>
    <submittedName>
        <fullName evidence="1">Uncharacterized protein</fullName>
    </submittedName>
</protein>
<keyword evidence="2" id="KW-1185">Reference proteome</keyword>
<reference evidence="1 2" key="1">
    <citation type="submission" date="2016-08" db="EMBL/GenBank/DDBJ databases">
        <authorList>
            <person name="Varghese N."/>
            <person name="Submissions Spin"/>
        </authorList>
    </citation>
    <scope>NUCLEOTIDE SEQUENCE [LARGE SCALE GENOMIC DNA]</scope>
    <source>
        <strain evidence="1 2">HL-109</strain>
    </source>
</reference>
<proteinExistence type="predicted"/>
<comment type="caution">
    <text evidence="1">The sequence shown here is derived from an EMBL/GenBank/DDBJ whole genome shotgun (WGS) entry which is preliminary data.</text>
</comment>
<dbReference type="RefSeq" id="WP_074443355.1">
    <property type="nucleotide sequence ID" value="NZ_FMBM01000001.1"/>
</dbReference>